<protein>
    <submittedName>
        <fullName evidence="2">BLUF domain-containing protein</fullName>
    </submittedName>
</protein>
<proteinExistence type="predicted"/>
<accession>A0ABU4RJV4</accession>
<comment type="caution">
    <text evidence="2">The sequence shown here is derived from an EMBL/GenBank/DDBJ whole genome shotgun (WGS) entry which is preliminary data.</text>
</comment>
<dbReference type="Proteomes" id="UP001274321">
    <property type="component" value="Unassembled WGS sequence"/>
</dbReference>
<reference evidence="2 3" key="1">
    <citation type="submission" date="2023-11" db="EMBL/GenBank/DDBJ databases">
        <authorList>
            <person name="Bao R."/>
        </authorList>
    </citation>
    <scope>NUCLEOTIDE SEQUENCE [LARGE SCALE GENOMIC DNA]</scope>
    <source>
        <strain evidence="2 3">PJ23</strain>
    </source>
</reference>
<organism evidence="2 3">
    <name type="scientific">Terrihabitans rhizophilus</name>
    <dbReference type="NCBI Taxonomy" id="3092662"/>
    <lineage>
        <taxon>Bacteria</taxon>
        <taxon>Pseudomonadati</taxon>
        <taxon>Pseudomonadota</taxon>
        <taxon>Alphaproteobacteria</taxon>
        <taxon>Hyphomicrobiales</taxon>
        <taxon>Terrihabitans</taxon>
    </lineage>
</organism>
<sequence>MTEPLCRLVYYSRNLVVGPDESIKAEVDSILSASRRNNAACGLTGALIFNRGVFAQVLEGPRSAIERTFERIQRDPRHSDVQVLALDAVDQRGFPSWSMAFLGRSLDGETMFGHIAASSGFDEKRLEGERIYEIMRLIALEDETRSA</sequence>
<dbReference type="Pfam" id="PF04940">
    <property type="entry name" value="BLUF"/>
    <property type="match status" value="1"/>
</dbReference>
<gene>
    <name evidence="2" type="ORF">SCD90_00265</name>
</gene>
<dbReference type="SUPFAM" id="SSF54975">
    <property type="entry name" value="Acylphosphatase/BLUF domain-like"/>
    <property type="match status" value="1"/>
</dbReference>
<evidence type="ECO:0000313" key="3">
    <source>
        <dbReference type="Proteomes" id="UP001274321"/>
    </source>
</evidence>
<dbReference type="Gene3D" id="3.30.70.100">
    <property type="match status" value="1"/>
</dbReference>
<evidence type="ECO:0000259" key="1">
    <source>
        <dbReference type="PROSITE" id="PS50925"/>
    </source>
</evidence>
<dbReference type="InterPro" id="IPR007024">
    <property type="entry name" value="BLUF_domain"/>
</dbReference>
<keyword evidence="3" id="KW-1185">Reference proteome</keyword>
<dbReference type="SMART" id="SM01034">
    <property type="entry name" value="BLUF"/>
    <property type="match status" value="1"/>
</dbReference>
<dbReference type="RefSeq" id="WP_319842611.1">
    <property type="nucleotide sequence ID" value="NZ_JAXAFJ010000001.1"/>
</dbReference>
<name>A0ABU4RJV4_9HYPH</name>
<dbReference type="EMBL" id="JAXAFJ010000001">
    <property type="protein sequence ID" value="MDX6804483.1"/>
    <property type="molecule type" value="Genomic_DNA"/>
</dbReference>
<dbReference type="InterPro" id="IPR036046">
    <property type="entry name" value="Acylphosphatase-like_dom_sf"/>
</dbReference>
<evidence type="ECO:0000313" key="2">
    <source>
        <dbReference type="EMBL" id="MDX6804483.1"/>
    </source>
</evidence>
<feature type="domain" description="BLUF" evidence="1">
    <location>
        <begin position="5"/>
        <end position="100"/>
    </location>
</feature>
<dbReference type="PROSITE" id="PS50925">
    <property type="entry name" value="BLUF"/>
    <property type="match status" value="1"/>
</dbReference>